<feature type="compositionally biased region" description="Polar residues" evidence="1">
    <location>
        <begin position="46"/>
        <end position="72"/>
    </location>
</feature>
<keyword evidence="3" id="KW-1185">Reference proteome</keyword>
<evidence type="ECO:0008006" key="4">
    <source>
        <dbReference type="Google" id="ProtNLM"/>
    </source>
</evidence>
<dbReference type="EMBL" id="KI925458">
    <property type="protein sequence ID" value="ETW81789.1"/>
    <property type="molecule type" value="Genomic_DNA"/>
</dbReference>
<feature type="region of interest" description="Disordered" evidence="1">
    <location>
        <begin position="125"/>
        <end position="144"/>
    </location>
</feature>
<dbReference type="RefSeq" id="XP_009546393.1">
    <property type="nucleotide sequence ID" value="XM_009548098.1"/>
</dbReference>
<organism evidence="2 3">
    <name type="scientific">Heterobasidion irregulare (strain TC 32-1)</name>
    <dbReference type="NCBI Taxonomy" id="747525"/>
    <lineage>
        <taxon>Eukaryota</taxon>
        <taxon>Fungi</taxon>
        <taxon>Dikarya</taxon>
        <taxon>Basidiomycota</taxon>
        <taxon>Agaricomycotina</taxon>
        <taxon>Agaricomycetes</taxon>
        <taxon>Russulales</taxon>
        <taxon>Bondarzewiaceae</taxon>
        <taxon>Heterobasidion</taxon>
        <taxon>Heterobasidion annosum species complex</taxon>
    </lineage>
</organism>
<dbReference type="InParanoid" id="W4K7S2"/>
<accession>W4K7S2</accession>
<evidence type="ECO:0000256" key="1">
    <source>
        <dbReference type="SAM" id="MobiDB-lite"/>
    </source>
</evidence>
<dbReference type="OrthoDB" id="2368680at2759"/>
<reference evidence="2 3" key="1">
    <citation type="journal article" date="2012" name="New Phytol.">
        <title>Insight into trade-off between wood decay and parasitism from the genome of a fungal forest pathogen.</title>
        <authorList>
            <person name="Olson A."/>
            <person name="Aerts A."/>
            <person name="Asiegbu F."/>
            <person name="Belbahri L."/>
            <person name="Bouzid O."/>
            <person name="Broberg A."/>
            <person name="Canback B."/>
            <person name="Coutinho P.M."/>
            <person name="Cullen D."/>
            <person name="Dalman K."/>
            <person name="Deflorio G."/>
            <person name="van Diepen L.T."/>
            <person name="Dunand C."/>
            <person name="Duplessis S."/>
            <person name="Durling M."/>
            <person name="Gonthier P."/>
            <person name="Grimwood J."/>
            <person name="Fossdal C.G."/>
            <person name="Hansson D."/>
            <person name="Henrissat B."/>
            <person name="Hietala A."/>
            <person name="Himmelstrand K."/>
            <person name="Hoffmeister D."/>
            <person name="Hogberg N."/>
            <person name="James T.Y."/>
            <person name="Karlsson M."/>
            <person name="Kohler A."/>
            <person name="Kues U."/>
            <person name="Lee Y.H."/>
            <person name="Lin Y.C."/>
            <person name="Lind M."/>
            <person name="Lindquist E."/>
            <person name="Lombard V."/>
            <person name="Lucas S."/>
            <person name="Lunden K."/>
            <person name="Morin E."/>
            <person name="Murat C."/>
            <person name="Park J."/>
            <person name="Raffaello T."/>
            <person name="Rouze P."/>
            <person name="Salamov A."/>
            <person name="Schmutz J."/>
            <person name="Solheim H."/>
            <person name="Stahlberg J."/>
            <person name="Velez H."/>
            <person name="de Vries R.P."/>
            <person name="Wiebenga A."/>
            <person name="Woodward S."/>
            <person name="Yakovlev I."/>
            <person name="Garbelotto M."/>
            <person name="Martin F."/>
            <person name="Grigoriev I.V."/>
            <person name="Stenlid J."/>
        </authorList>
    </citation>
    <scope>NUCLEOTIDE SEQUENCE [LARGE SCALE GENOMIC DNA]</scope>
    <source>
        <strain evidence="2 3">TC 32-1</strain>
    </source>
</reference>
<evidence type="ECO:0000313" key="3">
    <source>
        <dbReference type="Proteomes" id="UP000030671"/>
    </source>
</evidence>
<sequence>MSSDPTAELSKLTVPQLKALCKERRITGYSKQGKAALLKRLGARGPSNQPEATSLETTQATSKASDGVTTQGAVAIPSDRTGSDLLGRTSNHTSHGRRAYEDPNLSYVNISTTSIYAPFPDPGCDDISHHSRAPSRPTDASTTTVSKAVLGIKRSSAPMEPAAEPPLKKSRIIQASRTSDPDSCDIDSGTLSTLSAFKVPAIPKMNLAATASVAIASPSGKRFRPLAVTMPASKFSSEPTSAISCSTSAIEKRTSSRESMRKSDNVPLYHLDFTDSEALVPLQPISLPPPLSRRRLVYRWSVILSGLSGQERRQCVLVSKLFRYAGQFYSSACYRLVREFTGKRLVDLRELYPSATTNFWPYLCQREHEMRERKERYYASFLGSFYRGLTPISERLWSSPDDQQQLTIILRFLTTRLWFAISIGGSKQNRFTWLLDIVVDAQHVVKGEIWRITVQSPRSSKDWTTPPRTKSFYVLQSTCEVIGQAAELIDPGSPSADSLPVRPDWMQHIEHRLSSSSVRSPGSSLLSDHLKWAHTAEYQEGISIHWLKRMTDKGEEGVALRTVAERYVLACVVGNRFVHWSSEEYQAIC</sequence>
<name>W4K7S2_HETIT</name>
<evidence type="ECO:0000313" key="2">
    <source>
        <dbReference type="EMBL" id="ETW81789.1"/>
    </source>
</evidence>
<gene>
    <name evidence="2" type="ORF">HETIRDRAFT_417859</name>
</gene>
<proteinExistence type="predicted"/>
<dbReference type="HOGENOM" id="CLU_013662_0_0_1"/>
<dbReference type="AlphaFoldDB" id="W4K7S2"/>
<dbReference type="eggNOG" id="ENOG502S7TZ">
    <property type="taxonomic scope" value="Eukaryota"/>
</dbReference>
<dbReference type="GeneID" id="20673426"/>
<protein>
    <recommendedName>
        <fullName evidence="4">Rho termination factor N-terminal domain-containing protein</fullName>
    </recommendedName>
</protein>
<dbReference type="KEGG" id="hir:HETIRDRAFT_417859"/>
<feature type="region of interest" description="Disordered" evidence="1">
    <location>
        <begin position="41"/>
        <end position="99"/>
    </location>
</feature>
<dbReference type="Proteomes" id="UP000030671">
    <property type="component" value="Unassembled WGS sequence"/>
</dbReference>